<accession>A0A0R2Q7I3</accession>
<proteinExistence type="inferred from homology"/>
<dbReference type="Gene3D" id="3.40.1160.10">
    <property type="entry name" value="Acetylglutamate kinase-like"/>
    <property type="match status" value="1"/>
</dbReference>
<evidence type="ECO:0000256" key="1">
    <source>
        <dbReference type="ARBA" id="ARBA00004828"/>
    </source>
</evidence>
<evidence type="ECO:0000256" key="9">
    <source>
        <dbReference type="ARBA" id="ARBA00048141"/>
    </source>
</evidence>
<dbReference type="EMBL" id="LIBJ01000356">
    <property type="protein sequence ID" value="KRO46134.1"/>
    <property type="molecule type" value="Genomic_DNA"/>
</dbReference>
<evidence type="ECO:0000256" key="6">
    <source>
        <dbReference type="ARBA" id="ARBA00022741"/>
    </source>
</evidence>
<comment type="caution">
    <text evidence="11">The sequence shown here is derived from an EMBL/GenBank/DDBJ whole genome shotgun (WGS) entry which is preliminary data.</text>
</comment>
<dbReference type="GO" id="GO:0005524">
    <property type="term" value="F:ATP binding"/>
    <property type="evidence" value="ECO:0007669"/>
    <property type="project" value="UniProtKB-KW"/>
</dbReference>
<dbReference type="FunFam" id="3.40.1160.10:FF:000004">
    <property type="entry name" value="Acetylglutamate kinase"/>
    <property type="match status" value="1"/>
</dbReference>
<comment type="catalytic activity">
    <reaction evidence="9">
        <text>N-acetyl-L-glutamate + ATP = N-acetyl-L-glutamyl 5-phosphate + ADP</text>
        <dbReference type="Rhea" id="RHEA:14629"/>
        <dbReference type="ChEBI" id="CHEBI:30616"/>
        <dbReference type="ChEBI" id="CHEBI:44337"/>
        <dbReference type="ChEBI" id="CHEBI:57936"/>
        <dbReference type="ChEBI" id="CHEBI:456216"/>
        <dbReference type="EC" id="2.7.2.8"/>
    </reaction>
</comment>
<name>A0A0R2Q7I3_9ACTN</name>
<evidence type="ECO:0000259" key="10">
    <source>
        <dbReference type="Pfam" id="PF00696"/>
    </source>
</evidence>
<dbReference type="GO" id="GO:0005737">
    <property type="term" value="C:cytoplasm"/>
    <property type="evidence" value="ECO:0007669"/>
    <property type="project" value="InterPro"/>
</dbReference>
<dbReference type="CDD" id="cd04250">
    <property type="entry name" value="AAK_NAGK-C"/>
    <property type="match status" value="1"/>
</dbReference>
<dbReference type="Pfam" id="PF00696">
    <property type="entry name" value="AA_kinase"/>
    <property type="match status" value="1"/>
</dbReference>
<dbReference type="AlphaFoldDB" id="A0A0R2Q7I3"/>
<evidence type="ECO:0000313" key="11">
    <source>
        <dbReference type="EMBL" id="KRO46134.1"/>
    </source>
</evidence>
<dbReference type="SUPFAM" id="SSF53633">
    <property type="entry name" value="Carbamate kinase-like"/>
    <property type="match status" value="1"/>
</dbReference>
<evidence type="ECO:0000256" key="2">
    <source>
        <dbReference type="ARBA" id="ARBA00013065"/>
    </source>
</evidence>
<protein>
    <recommendedName>
        <fullName evidence="2">acetylglutamate kinase</fullName>
        <ecNumber evidence="2">2.7.2.8</ecNumber>
    </recommendedName>
</protein>
<keyword evidence="7 11" id="KW-0418">Kinase</keyword>
<dbReference type="PIRSF" id="PIRSF000728">
    <property type="entry name" value="NAGK"/>
    <property type="match status" value="1"/>
</dbReference>
<dbReference type="InterPro" id="IPR001048">
    <property type="entry name" value="Asp/Glu/Uridylate_kinase"/>
</dbReference>
<evidence type="ECO:0000256" key="7">
    <source>
        <dbReference type="ARBA" id="ARBA00022777"/>
    </source>
</evidence>
<keyword evidence="8" id="KW-0067">ATP-binding</keyword>
<reference evidence="11 12" key="1">
    <citation type="submission" date="2015-10" db="EMBL/GenBank/DDBJ databases">
        <title>Metagenome-Assembled Genomes uncover a global brackish microbiome.</title>
        <authorList>
            <person name="Hugerth L.W."/>
            <person name="Larsson J."/>
            <person name="Alneberg J."/>
            <person name="Lindh M.V."/>
            <person name="Legrand C."/>
            <person name="Pinhassi J."/>
            <person name="Andersson A.F."/>
        </authorList>
    </citation>
    <scope>NUCLEOTIDE SEQUENCE [LARGE SCALE GENOMIC DNA]</scope>
    <source>
        <strain evidence="11">BACL6 MAG-120924-bin43</strain>
    </source>
</reference>
<dbReference type="InterPro" id="IPR037528">
    <property type="entry name" value="ArgB"/>
</dbReference>
<dbReference type="InterPro" id="IPR036393">
    <property type="entry name" value="AceGlu_kinase-like_sf"/>
</dbReference>
<feature type="non-terminal residue" evidence="11">
    <location>
        <position position="292"/>
    </location>
</feature>
<evidence type="ECO:0000256" key="5">
    <source>
        <dbReference type="ARBA" id="ARBA00022679"/>
    </source>
</evidence>
<dbReference type="HAMAP" id="MF_00082">
    <property type="entry name" value="ArgB"/>
    <property type="match status" value="1"/>
</dbReference>
<keyword evidence="3" id="KW-0055">Arginine biosynthesis</keyword>
<evidence type="ECO:0000256" key="8">
    <source>
        <dbReference type="ARBA" id="ARBA00022840"/>
    </source>
</evidence>
<keyword evidence="5 11" id="KW-0808">Transferase</keyword>
<dbReference type="InterPro" id="IPR041727">
    <property type="entry name" value="NAGK-C"/>
</dbReference>
<dbReference type="PANTHER" id="PTHR23342:SF0">
    <property type="entry name" value="N-ACETYLGLUTAMATE SYNTHASE, MITOCHONDRIAL"/>
    <property type="match status" value="1"/>
</dbReference>
<dbReference type="NCBIfam" id="TIGR00761">
    <property type="entry name" value="argB"/>
    <property type="match status" value="1"/>
</dbReference>
<feature type="domain" description="Aspartate/glutamate/uridylate kinase" evidence="10">
    <location>
        <begin position="35"/>
        <end position="274"/>
    </location>
</feature>
<evidence type="ECO:0000313" key="12">
    <source>
        <dbReference type="Proteomes" id="UP000051017"/>
    </source>
</evidence>
<dbReference type="GO" id="GO:0006526">
    <property type="term" value="P:L-arginine biosynthetic process"/>
    <property type="evidence" value="ECO:0007669"/>
    <property type="project" value="UniProtKB-KW"/>
</dbReference>
<dbReference type="PRINTS" id="PR00474">
    <property type="entry name" value="GLU5KINASE"/>
</dbReference>
<dbReference type="InterPro" id="IPR001057">
    <property type="entry name" value="Glu/AcGlu_kinase"/>
</dbReference>
<keyword evidence="4" id="KW-0028">Amino-acid biosynthesis</keyword>
<evidence type="ECO:0000256" key="3">
    <source>
        <dbReference type="ARBA" id="ARBA00022571"/>
    </source>
</evidence>
<dbReference type="Proteomes" id="UP000051017">
    <property type="component" value="Unassembled WGS sequence"/>
</dbReference>
<sequence>MIHDTQPRETVDSSYGLTGSMLSEALPYIQRFAGKIVVVKYGGNALAGSSDVDAASTFARDIALMHAVGIKPVVVHGGGPQISALMERLGKKPEFRDGLRVTDQETIEIASMVLLGTVNPQLVSAINVHGARAVGVSGQDAGLLQVTQRDPGLGFVGDIHSVDPTVLLSAIHDNTVPVVATIGSDASGQAYNVNADTAAAAIAVALGAEKLIYLTDIEGLRAVKDDPSSLVRKATASQIAAMLKTGSIDGGMIPKMESCVSALQQTVRDCHILDGRIAHVLLIELFTIAGVG</sequence>
<keyword evidence="6" id="KW-0547">Nucleotide-binding</keyword>
<dbReference type="GO" id="GO:0003991">
    <property type="term" value="F:acetylglutamate kinase activity"/>
    <property type="evidence" value="ECO:0007669"/>
    <property type="project" value="UniProtKB-EC"/>
</dbReference>
<dbReference type="InterPro" id="IPR004662">
    <property type="entry name" value="AcgluKinase_fam"/>
</dbReference>
<organism evidence="11 12">
    <name type="scientific">Acidimicrobiia bacterium BACL6 MAG-120924-bin43</name>
    <dbReference type="NCBI Taxonomy" id="1655583"/>
    <lineage>
        <taxon>Bacteria</taxon>
        <taxon>Bacillati</taxon>
        <taxon>Actinomycetota</taxon>
        <taxon>Acidimicrobiia</taxon>
        <taxon>acIV cluster</taxon>
    </lineage>
</organism>
<dbReference type="EC" id="2.7.2.8" evidence="2"/>
<gene>
    <name evidence="11" type="ORF">ABR75_02135</name>
</gene>
<dbReference type="PANTHER" id="PTHR23342">
    <property type="entry name" value="N-ACETYLGLUTAMATE SYNTHASE"/>
    <property type="match status" value="1"/>
</dbReference>
<comment type="pathway">
    <text evidence="1">Amino-acid biosynthesis; L-arginine biosynthesis; N(2)-acetyl-L-ornithine from L-glutamate: step 2/4.</text>
</comment>
<evidence type="ECO:0000256" key="4">
    <source>
        <dbReference type="ARBA" id="ARBA00022605"/>
    </source>
</evidence>